<dbReference type="EMBL" id="JAEUBE010000158">
    <property type="protein sequence ID" value="KAH3668218.1"/>
    <property type="molecule type" value="Genomic_DNA"/>
</dbReference>
<reference evidence="6" key="2">
    <citation type="submission" date="2021-01" db="EMBL/GenBank/DDBJ databases">
        <authorList>
            <person name="Schikora-Tamarit M.A."/>
        </authorList>
    </citation>
    <scope>NUCLEOTIDE SEQUENCE</scope>
    <source>
        <strain evidence="6">CBS6075</strain>
    </source>
</reference>
<evidence type="ECO:0000313" key="6">
    <source>
        <dbReference type="EMBL" id="KAH3668218.1"/>
    </source>
</evidence>
<evidence type="ECO:0000256" key="2">
    <source>
        <dbReference type="ARBA" id="ARBA00022692"/>
    </source>
</evidence>
<feature type="transmembrane region" description="Helical" evidence="5">
    <location>
        <begin position="280"/>
        <end position="298"/>
    </location>
</feature>
<evidence type="ECO:0008006" key="8">
    <source>
        <dbReference type="Google" id="ProtNLM"/>
    </source>
</evidence>
<dbReference type="OrthoDB" id="1436450at2759"/>
<organism evidence="6 7">
    <name type="scientific">Ogataea philodendri</name>
    <dbReference type="NCBI Taxonomy" id="1378263"/>
    <lineage>
        <taxon>Eukaryota</taxon>
        <taxon>Fungi</taxon>
        <taxon>Dikarya</taxon>
        <taxon>Ascomycota</taxon>
        <taxon>Saccharomycotina</taxon>
        <taxon>Pichiomycetes</taxon>
        <taxon>Pichiales</taxon>
        <taxon>Pichiaceae</taxon>
        <taxon>Ogataea</taxon>
    </lineage>
</organism>
<feature type="transmembrane region" description="Helical" evidence="5">
    <location>
        <begin position="124"/>
        <end position="143"/>
    </location>
</feature>
<keyword evidence="2 5" id="KW-0812">Transmembrane</keyword>
<dbReference type="RefSeq" id="XP_046062632.1">
    <property type="nucleotide sequence ID" value="XM_046202791.1"/>
</dbReference>
<feature type="transmembrane region" description="Helical" evidence="5">
    <location>
        <begin position="304"/>
        <end position="321"/>
    </location>
</feature>
<dbReference type="AlphaFoldDB" id="A0A9P8P9S6"/>
<dbReference type="InterPro" id="IPR037185">
    <property type="entry name" value="EmrE-like"/>
</dbReference>
<keyword evidence="7" id="KW-1185">Reference proteome</keyword>
<feature type="transmembrane region" description="Helical" evidence="5">
    <location>
        <begin position="214"/>
        <end position="237"/>
    </location>
</feature>
<dbReference type="PANTHER" id="PTHR23051">
    <property type="entry name" value="SOLUTE CARRIER FAMILY 35, MEMBER F5"/>
    <property type="match status" value="1"/>
</dbReference>
<evidence type="ECO:0000256" key="1">
    <source>
        <dbReference type="ARBA" id="ARBA00004141"/>
    </source>
</evidence>
<accession>A0A9P8P9S6</accession>
<feature type="transmembrane region" description="Helical" evidence="5">
    <location>
        <begin position="179"/>
        <end position="202"/>
    </location>
</feature>
<keyword evidence="3 5" id="KW-1133">Transmembrane helix</keyword>
<sequence length="331" mass="37337">MSSLTVTSSALERAKRSRDWSLGLIFLLCVVCLWVLSSVLLNDLFEKDIYSKPFFITWINTAAFALYLIPYHILGPLEQEHTNDHLPLTPKETIQLAFWFCTLWFLSNLVNNASLLYTSVSSQTILSSTSSFFTILIGALFAIERINNTKIVSIVVSFLGVILVTKNDDPSVSKTRDSVILGNVLALSGALLYGIYSILLKLKIKNDSRIDMRLFFGFVGVFNLLFLWPPLILLDIMGVETFELPRSPYVFFVVIFNCAISFLADFLWARAMLLTSPLTVTLGLSLTIPVAMVCDFVFKHKLNSWVYILGALLICLSFYFVNKSESEEEEI</sequence>
<dbReference type="GO" id="GO:0000329">
    <property type="term" value="C:fungal-type vacuole membrane"/>
    <property type="evidence" value="ECO:0007669"/>
    <property type="project" value="TreeGrafter"/>
</dbReference>
<evidence type="ECO:0000256" key="4">
    <source>
        <dbReference type="ARBA" id="ARBA00023136"/>
    </source>
</evidence>
<dbReference type="PANTHER" id="PTHR23051:SF0">
    <property type="entry name" value="SOLUTE CARRIER FAMILY 35 MEMBER F5"/>
    <property type="match status" value="1"/>
</dbReference>
<name>A0A9P8P9S6_9ASCO</name>
<comment type="subcellular location">
    <subcellularLocation>
        <location evidence="1">Membrane</location>
        <topology evidence="1">Multi-pass membrane protein</topology>
    </subcellularLocation>
</comment>
<dbReference type="Proteomes" id="UP000769157">
    <property type="component" value="Unassembled WGS sequence"/>
</dbReference>
<gene>
    <name evidence="6" type="ORF">OGAPHI_001972</name>
</gene>
<evidence type="ECO:0000256" key="3">
    <source>
        <dbReference type="ARBA" id="ARBA00022989"/>
    </source>
</evidence>
<evidence type="ECO:0000256" key="5">
    <source>
        <dbReference type="SAM" id="Phobius"/>
    </source>
</evidence>
<feature type="transmembrane region" description="Helical" evidence="5">
    <location>
        <begin position="53"/>
        <end position="75"/>
    </location>
</feature>
<dbReference type="GeneID" id="70233939"/>
<protein>
    <recommendedName>
        <fullName evidence="8">EamA domain-containing protein</fullName>
    </recommendedName>
</protein>
<feature type="transmembrane region" description="Helical" evidence="5">
    <location>
        <begin position="96"/>
        <end position="118"/>
    </location>
</feature>
<feature type="transmembrane region" description="Helical" evidence="5">
    <location>
        <begin position="20"/>
        <end position="41"/>
    </location>
</feature>
<comment type="caution">
    <text evidence="6">The sequence shown here is derived from an EMBL/GenBank/DDBJ whole genome shotgun (WGS) entry which is preliminary data.</text>
</comment>
<dbReference type="SUPFAM" id="SSF103481">
    <property type="entry name" value="Multidrug resistance efflux transporter EmrE"/>
    <property type="match status" value="2"/>
</dbReference>
<evidence type="ECO:0000313" key="7">
    <source>
        <dbReference type="Proteomes" id="UP000769157"/>
    </source>
</evidence>
<reference evidence="6" key="1">
    <citation type="journal article" date="2021" name="Open Biol.">
        <title>Shared evolutionary footprints suggest mitochondrial oxidative damage underlies multiple complex I losses in fungi.</title>
        <authorList>
            <person name="Schikora-Tamarit M.A."/>
            <person name="Marcet-Houben M."/>
            <person name="Nosek J."/>
            <person name="Gabaldon T."/>
        </authorList>
    </citation>
    <scope>NUCLEOTIDE SEQUENCE</scope>
    <source>
        <strain evidence="6">CBS6075</strain>
    </source>
</reference>
<keyword evidence="4 5" id="KW-0472">Membrane</keyword>
<feature type="transmembrane region" description="Helical" evidence="5">
    <location>
        <begin position="150"/>
        <end position="167"/>
    </location>
</feature>
<dbReference type="Pfam" id="PF16913">
    <property type="entry name" value="PUNUT"/>
    <property type="match status" value="1"/>
</dbReference>
<proteinExistence type="predicted"/>
<feature type="transmembrane region" description="Helical" evidence="5">
    <location>
        <begin position="249"/>
        <end position="268"/>
    </location>
</feature>